<evidence type="ECO:0000313" key="2">
    <source>
        <dbReference type="EMBL" id="PYI32561.1"/>
    </source>
</evidence>
<evidence type="ECO:0000256" key="1">
    <source>
        <dbReference type="SAM" id="SignalP"/>
    </source>
</evidence>
<accession>A0A2V5I935</accession>
<proteinExistence type="predicted"/>
<dbReference type="AlphaFoldDB" id="A0A2V5I935"/>
<feature type="non-terminal residue" evidence="2">
    <location>
        <position position="1"/>
    </location>
</feature>
<sequence>SARLLFVGDLSHAAALLSAAPASILQNEEGVNGAEYRTTQPAAQLLSIIRSTITKHSTCYADHLTATSFPHPRHHRQCSDSSKHKP</sequence>
<feature type="chain" id="PRO_5015924646" evidence="1">
    <location>
        <begin position="20"/>
        <end position="86"/>
    </location>
</feature>
<keyword evidence="3" id="KW-1185">Reference proteome</keyword>
<keyword evidence="1" id="KW-0732">Signal</keyword>
<reference evidence="2 3" key="1">
    <citation type="submission" date="2018-02" db="EMBL/GenBank/DDBJ databases">
        <title>The genomes of Aspergillus section Nigri reveals drivers in fungal speciation.</title>
        <authorList>
            <consortium name="DOE Joint Genome Institute"/>
            <person name="Vesth T.C."/>
            <person name="Nybo J."/>
            <person name="Theobald S."/>
            <person name="Brandl J."/>
            <person name="Frisvad J.C."/>
            <person name="Nielsen K.F."/>
            <person name="Lyhne E.K."/>
            <person name="Kogle M.E."/>
            <person name="Kuo A."/>
            <person name="Riley R."/>
            <person name="Clum A."/>
            <person name="Nolan M."/>
            <person name="Lipzen A."/>
            <person name="Salamov A."/>
            <person name="Henrissat B."/>
            <person name="Wiebenga A."/>
            <person name="De vries R.P."/>
            <person name="Grigoriev I.V."/>
            <person name="Mortensen U.H."/>
            <person name="Andersen M.R."/>
            <person name="Baker S.E."/>
        </authorList>
    </citation>
    <scope>NUCLEOTIDE SEQUENCE [LARGE SCALE GENOMIC DNA]</scope>
    <source>
        <strain evidence="2 3">CBS 114.80</strain>
    </source>
</reference>
<evidence type="ECO:0000313" key="3">
    <source>
        <dbReference type="Proteomes" id="UP000248817"/>
    </source>
</evidence>
<name>A0A2V5I935_9EURO</name>
<dbReference type="Proteomes" id="UP000248817">
    <property type="component" value="Unassembled WGS sequence"/>
</dbReference>
<feature type="signal peptide" evidence="1">
    <location>
        <begin position="1"/>
        <end position="19"/>
    </location>
</feature>
<dbReference type="EMBL" id="KZ825491">
    <property type="protein sequence ID" value="PYI32561.1"/>
    <property type="molecule type" value="Genomic_DNA"/>
</dbReference>
<organism evidence="2 3">
    <name type="scientific">Aspergillus indologenus CBS 114.80</name>
    <dbReference type="NCBI Taxonomy" id="1450541"/>
    <lineage>
        <taxon>Eukaryota</taxon>
        <taxon>Fungi</taxon>
        <taxon>Dikarya</taxon>
        <taxon>Ascomycota</taxon>
        <taxon>Pezizomycotina</taxon>
        <taxon>Eurotiomycetes</taxon>
        <taxon>Eurotiomycetidae</taxon>
        <taxon>Eurotiales</taxon>
        <taxon>Aspergillaceae</taxon>
        <taxon>Aspergillus</taxon>
        <taxon>Aspergillus subgen. Circumdati</taxon>
    </lineage>
</organism>
<gene>
    <name evidence="2" type="ORF">BP00DRAFT_368643</name>
</gene>
<protein>
    <submittedName>
        <fullName evidence="2">Uncharacterized protein</fullName>
    </submittedName>
</protein>